<evidence type="ECO:0000256" key="7">
    <source>
        <dbReference type="ARBA" id="ARBA00019179"/>
    </source>
</evidence>
<dbReference type="PANTHER" id="PTHR10954:SF23">
    <property type="entry name" value="RIBONUCLEASE"/>
    <property type="match status" value="1"/>
</dbReference>
<dbReference type="KEGG" id="mev:Metev_0509"/>
<dbReference type="EMBL" id="CP002069">
    <property type="protein sequence ID" value="ADI73422.1"/>
    <property type="molecule type" value="Genomic_DNA"/>
</dbReference>
<evidence type="ECO:0000256" key="4">
    <source>
        <dbReference type="ARBA" id="ARBA00004496"/>
    </source>
</evidence>
<evidence type="ECO:0000256" key="3">
    <source>
        <dbReference type="ARBA" id="ARBA00004065"/>
    </source>
</evidence>
<dbReference type="GO" id="GO:0032299">
    <property type="term" value="C:ribonuclease H2 complex"/>
    <property type="evidence" value="ECO:0007669"/>
    <property type="project" value="TreeGrafter"/>
</dbReference>
<dbReference type="SUPFAM" id="SSF53098">
    <property type="entry name" value="Ribonuclease H-like"/>
    <property type="match status" value="1"/>
</dbReference>
<sequence>MKVAGIDEAGKGPVIGSMCIAGVVVDEAKINSLKNLGVTDSKKISPRKREELAHKIKKYVDNYFIFEITPSQIDELRNVMSMNDIMVLGFSRVVENLNPELVYVDSADVKPERFAEKIRSEYSKSNKTASENIKIISEHEADVVYSVVSAASIIAKVRRDELVNNLKEEFGVDFGSGYPSDPKTKQFLLDWVKRYGSLPDIVRHSWKTAQKLLDKNDG</sequence>
<dbReference type="GeneID" id="9346129"/>
<keyword evidence="8 14" id="KW-0963">Cytoplasm</keyword>
<evidence type="ECO:0000313" key="19">
    <source>
        <dbReference type="Proteomes" id="UP000000391"/>
    </source>
</evidence>
<dbReference type="Proteomes" id="UP000000391">
    <property type="component" value="Chromosome"/>
</dbReference>
<evidence type="ECO:0000256" key="11">
    <source>
        <dbReference type="ARBA" id="ARBA00022759"/>
    </source>
</evidence>
<comment type="subcellular location">
    <subcellularLocation>
        <location evidence="4 14">Cytoplasm</location>
    </subcellularLocation>
</comment>
<keyword evidence="9 14" id="KW-0540">Nuclease</keyword>
<evidence type="ECO:0000256" key="5">
    <source>
        <dbReference type="ARBA" id="ARBA00007383"/>
    </source>
</evidence>
<dbReference type="PROSITE" id="PS51975">
    <property type="entry name" value="RNASE_H_2"/>
    <property type="match status" value="1"/>
</dbReference>
<dbReference type="HOGENOM" id="CLU_036532_0_4_2"/>
<feature type="binding site" evidence="14 15">
    <location>
        <position position="8"/>
    </location>
    <ligand>
        <name>a divalent metal cation</name>
        <dbReference type="ChEBI" id="CHEBI:60240"/>
    </ligand>
</feature>
<reference evidence="18 19" key="1">
    <citation type="submission" date="2010-06" db="EMBL/GenBank/DDBJ databases">
        <title>Complete sequence chromosome of Methanohalobium evestigatum Z-7303.</title>
        <authorList>
            <consortium name="US DOE Joint Genome Institute"/>
            <person name="Lucas S."/>
            <person name="Copeland A."/>
            <person name="Lapidus A."/>
            <person name="Cheng J.-F."/>
            <person name="Bruce D."/>
            <person name="Goodwin L."/>
            <person name="Pitluck S."/>
            <person name="Saunders E."/>
            <person name="Detter J.C."/>
            <person name="Han C."/>
            <person name="Tapia R."/>
            <person name="Land M."/>
            <person name="Hauser L."/>
            <person name="Kyrpides N."/>
            <person name="Mikhailova N."/>
            <person name="Sieprawska-Lupa M."/>
            <person name="Whitman W.B."/>
            <person name="Anderson I."/>
            <person name="Woyke T."/>
        </authorList>
    </citation>
    <scope>NUCLEOTIDE SEQUENCE [LARGE SCALE GENOMIC DNA]</scope>
    <source>
        <strain evidence="19">ATCC BAA-1072 / DSM 3721 / NBRC 107634 / OCM 161 / Z-7303</strain>
    </source>
</reference>
<gene>
    <name evidence="14" type="primary">rnhB</name>
    <name evidence="18" type="ordered locus">Metev_0509</name>
</gene>
<keyword evidence="12 14" id="KW-0378">Hydrolase</keyword>
<feature type="binding site" evidence="14 15">
    <location>
        <position position="7"/>
    </location>
    <ligand>
        <name>a divalent metal cation</name>
        <dbReference type="ChEBI" id="CHEBI:60240"/>
    </ligand>
</feature>
<dbReference type="GO" id="GO:0005737">
    <property type="term" value="C:cytoplasm"/>
    <property type="evidence" value="ECO:0007669"/>
    <property type="project" value="UniProtKB-SubCell"/>
</dbReference>
<feature type="binding site" evidence="14 15">
    <location>
        <position position="105"/>
    </location>
    <ligand>
        <name>a divalent metal cation</name>
        <dbReference type="ChEBI" id="CHEBI:60240"/>
    </ligand>
</feature>
<evidence type="ECO:0000256" key="16">
    <source>
        <dbReference type="RuleBase" id="RU003515"/>
    </source>
</evidence>
<protein>
    <recommendedName>
        <fullName evidence="7 14">Ribonuclease HII</fullName>
        <shortName evidence="14">RNase HII</shortName>
        <ecNumber evidence="6 14">3.1.26.4</ecNumber>
    </recommendedName>
</protein>
<dbReference type="InterPro" id="IPR024567">
    <property type="entry name" value="RNase_HII/HIII_dom"/>
</dbReference>
<dbReference type="Gene3D" id="1.10.10.460">
    <property type="entry name" value="Ribonuclease hii. Domain 2"/>
    <property type="match status" value="1"/>
</dbReference>
<keyword evidence="13 14" id="KW-0464">Manganese</keyword>
<dbReference type="CDD" id="cd07180">
    <property type="entry name" value="RNase_HII_archaea_like"/>
    <property type="match status" value="1"/>
</dbReference>
<comment type="function">
    <text evidence="3 14 16">Endonuclease that specifically degrades the RNA of RNA-DNA hybrids.</text>
</comment>
<dbReference type="Pfam" id="PF01351">
    <property type="entry name" value="RNase_HII"/>
    <property type="match status" value="1"/>
</dbReference>
<dbReference type="OrthoDB" id="33866at2157"/>
<dbReference type="InterPro" id="IPR023160">
    <property type="entry name" value="RNase_HII_hlx-loop-hlx_cap_dom"/>
</dbReference>
<comment type="cofactor">
    <cofactor evidence="14 15">
        <name>Mn(2+)</name>
        <dbReference type="ChEBI" id="CHEBI:29035"/>
    </cofactor>
    <cofactor evidence="14 15">
        <name>Mg(2+)</name>
        <dbReference type="ChEBI" id="CHEBI:18420"/>
    </cofactor>
    <text evidence="14 15">Manganese or magnesium. Binds 1 divalent metal ion per monomer in the absence of substrate. May bind a second metal ion after substrate binding.</text>
</comment>
<dbReference type="FunFam" id="1.10.10.460:FF:000001">
    <property type="entry name" value="Ribonuclease"/>
    <property type="match status" value="1"/>
</dbReference>
<dbReference type="InterPro" id="IPR012337">
    <property type="entry name" value="RNaseH-like_sf"/>
</dbReference>
<evidence type="ECO:0000256" key="10">
    <source>
        <dbReference type="ARBA" id="ARBA00022723"/>
    </source>
</evidence>
<evidence type="ECO:0000313" key="18">
    <source>
        <dbReference type="EMBL" id="ADI73422.1"/>
    </source>
</evidence>
<dbReference type="EC" id="3.1.26.4" evidence="6 14"/>
<keyword evidence="11 14" id="KW-0255">Endonuclease</keyword>
<dbReference type="NCBIfam" id="TIGR00729">
    <property type="entry name" value="ribonuclease HII"/>
    <property type="match status" value="1"/>
</dbReference>
<proteinExistence type="inferred from homology"/>
<dbReference type="GO" id="GO:0003723">
    <property type="term" value="F:RNA binding"/>
    <property type="evidence" value="ECO:0007669"/>
    <property type="project" value="UniProtKB-UniRule"/>
</dbReference>
<evidence type="ECO:0000256" key="6">
    <source>
        <dbReference type="ARBA" id="ARBA00012180"/>
    </source>
</evidence>
<dbReference type="GO" id="GO:0043137">
    <property type="term" value="P:DNA replication, removal of RNA primer"/>
    <property type="evidence" value="ECO:0007669"/>
    <property type="project" value="TreeGrafter"/>
</dbReference>
<organism evidence="18 19">
    <name type="scientific">Methanohalobium evestigatum (strain ATCC BAA-1072 / DSM 3721 / NBRC 107634 / OCM 161 / Z-7303)</name>
    <dbReference type="NCBI Taxonomy" id="644295"/>
    <lineage>
        <taxon>Archaea</taxon>
        <taxon>Methanobacteriati</taxon>
        <taxon>Methanobacteriota</taxon>
        <taxon>Stenosarchaea group</taxon>
        <taxon>Methanomicrobia</taxon>
        <taxon>Methanosarcinales</taxon>
        <taxon>Methanosarcinaceae</taxon>
        <taxon>Methanohalobium</taxon>
    </lineage>
</organism>
<evidence type="ECO:0000256" key="15">
    <source>
        <dbReference type="PROSITE-ProRule" id="PRU01319"/>
    </source>
</evidence>
<feature type="domain" description="RNase H type-2" evidence="17">
    <location>
        <begin position="1"/>
        <end position="218"/>
    </location>
</feature>
<dbReference type="InterPro" id="IPR036397">
    <property type="entry name" value="RNaseH_sf"/>
</dbReference>
<evidence type="ECO:0000256" key="2">
    <source>
        <dbReference type="ARBA" id="ARBA00001946"/>
    </source>
</evidence>
<dbReference type="Gene3D" id="3.30.420.10">
    <property type="entry name" value="Ribonuclease H-like superfamily/Ribonuclease H"/>
    <property type="match status" value="1"/>
</dbReference>
<accession>D7E880</accession>
<dbReference type="AlphaFoldDB" id="D7E880"/>
<comment type="catalytic activity">
    <reaction evidence="1 14 15 16">
        <text>Endonucleolytic cleavage to 5'-phosphomonoester.</text>
        <dbReference type="EC" id="3.1.26.4"/>
    </reaction>
</comment>
<evidence type="ECO:0000256" key="12">
    <source>
        <dbReference type="ARBA" id="ARBA00022801"/>
    </source>
</evidence>
<dbReference type="InterPro" id="IPR004649">
    <property type="entry name" value="RNase_H2_suA"/>
</dbReference>
<comment type="similarity">
    <text evidence="5 14 16">Belongs to the RNase HII family.</text>
</comment>
<dbReference type="STRING" id="644295.Metev_0509"/>
<dbReference type="InterPro" id="IPR001352">
    <property type="entry name" value="RNase_HII/HIII"/>
</dbReference>
<dbReference type="GO" id="GO:0004523">
    <property type="term" value="F:RNA-DNA hybrid ribonuclease activity"/>
    <property type="evidence" value="ECO:0007669"/>
    <property type="project" value="UniProtKB-UniRule"/>
</dbReference>
<dbReference type="InterPro" id="IPR020787">
    <property type="entry name" value="RNase_HII_arc"/>
</dbReference>
<keyword evidence="10 14" id="KW-0479">Metal-binding</keyword>
<evidence type="ECO:0000256" key="13">
    <source>
        <dbReference type="ARBA" id="ARBA00023211"/>
    </source>
</evidence>
<evidence type="ECO:0000259" key="17">
    <source>
        <dbReference type="PROSITE" id="PS51975"/>
    </source>
</evidence>
<dbReference type="HAMAP" id="MF_00052_A">
    <property type="entry name" value="RNase_HII_A"/>
    <property type="match status" value="1"/>
</dbReference>
<evidence type="ECO:0000256" key="1">
    <source>
        <dbReference type="ARBA" id="ARBA00000077"/>
    </source>
</evidence>
<dbReference type="FunFam" id="3.30.420.10:FF:000139">
    <property type="entry name" value="Ribonuclease HII"/>
    <property type="match status" value="1"/>
</dbReference>
<evidence type="ECO:0000256" key="14">
    <source>
        <dbReference type="HAMAP-Rule" id="MF_00052"/>
    </source>
</evidence>
<comment type="cofactor">
    <cofactor evidence="2">
        <name>Mg(2+)</name>
        <dbReference type="ChEBI" id="CHEBI:18420"/>
    </cofactor>
</comment>
<keyword evidence="19" id="KW-1185">Reference proteome</keyword>
<evidence type="ECO:0000256" key="9">
    <source>
        <dbReference type="ARBA" id="ARBA00022722"/>
    </source>
</evidence>
<dbReference type="GO" id="GO:0006298">
    <property type="term" value="P:mismatch repair"/>
    <property type="evidence" value="ECO:0007669"/>
    <property type="project" value="TreeGrafter"/>
</dbReference>
<dbReference type="PANTHER" id="PTHR10954">
    <property type="entry name" value="RIBONUCLEASE H2 SUBUNIT A"/>
    <property type="match status" value="1"/>
</dbReference>
<dbReference type="RefSeq" id="WP_013193990.1">
    <property type="nucleotide sequence ID" value="NC_014253.1"/>
</dbReference>
<name>D7E880_METEZ</name>
<evidence type="ECO:0000256" key="8">
    <source>
        <dbReference type="ARBA" id="ARBA00022490"/>
    </source>
</evidence>
<dbReference type="GO" id="GO:0030145">
    <property type="term" value="F:manganese ion binding"/>
    <property type="evidence" value="ECO:0007669"/>
    <property type="project" value="UniProtKB-UniRule"/>
</dbReference>